<keyword evidence="5 9" id="KW-0809">Transit peptide</keyword>
<feature type="region of interest" description="Disordered" evidence="10">
    <location>
        <begin position="78"/>
        <end position="101"/>
    </location>
</feature>
<evidence type="ECO:0000256" key="8">
    <source>
        <dbReference type="ARBA" id="ARBA00023136"/>
    </source>
</evidence>
<proteinExistence type="inferred from homology"/>
<dbReference type="Gene3D" id="3.30.160.190">
    <property type="entry name" value="atu1810 like domain"/>
    <property type="match status" value="1"/>
</dbReference>
<dbReference type="InterPro" id="IPR038532">
    <property type="entry name" value="NDUFS4-like_sf"/>
</dbReference>
<evidence type="ECO:0000256" key="6">
    <source>
        <dbReference type="ARBA" id="ARBA00022982"/>
    </source>
</evidence>
<dbReference type="EMBL" id="JARVKF010000330">
    <property type="protein sequence ID" value="KAK9419320.1"/>
    <property type="molecule type" value="Genomic_DNA"/>
</dbReference>
<dbReference type="Proteomes" id="UP001408356">
    <property type="component" value="Unassembled WGS sequence"/>
</dbReference>
<evidence type="ECO:0000256" key="7">
    <source>
        <dbReference type="ARBA" id="ARBA00023128"/>
    </source>
</evidence>
<comment type="similarity">
    <text evidence="1 9">Belongs to the complex I NDUFS4 subunit family.</text>
</comment>
<keyword evidence="7 9" id="KW-0496">Mitochondrion</keyword>
<evidence type="ECO:0000256" key="2">
    <source>
        <dbReference type="ARBA" id="ARBA00022448"/>
    </source>
</evidence>
<dbReference type="PANTHER" id="PTHR12219">
    <property type="entry name" value="NADH-UBIQUINONE OXIDOREDUCTASE"/>
    <property type="match status" value="1"/>
</dbReference>
<sequence length="243" mass="27213">MSHHPRLDLTFASFGLGERRLQQPLRQPIAIDMASLRAQSAVKLLRTATTPRTTVSSFTQRRFKTEDLSKAIAEAGPVTDAAKSPAERAPNSPDYGAHIDKATSTFTPVPKRVVDGSEDTNVLPAAVLSGAPIELQARTVRIFKPAKPATQSGNWHSHHWRMDWDVLAKGHRWENPLMGWQSSGDFMQGTHLNFKSKEDAISFAEKQGYEYFVQEPKERAFTPKAYANNFLYSPSKLKHVRTK</sequence>
<accession>A0ABR2UX98</accession>
<reference evidence="11 12" key="1">
    <citation type="journal article" date="2024" name="J. Plant Pathol.">
        <title>Sequence and assembly of the genome of Seiridium unicorne, isolate CBS 538.82, causal agent of cypress canker disease.</title>
        <authorList>
            <person name="Scali E."/>
            <person name="Rocca G.D."/>
            <person name="Danti R."/>
            <person name="Garbelotto M."/>
            <person name="Barberini S."/>
            <person name="Baroncelli R."/>
            <person name="Emiliani G."/>
        </authorList>
    </citation>
    <scope>NUCLEOTIDE SEQUENCE [LARGE SCALE GENOMIC DNA]</scope>
    <source>
        <strain evidence="11 12">BM-138-508</strain>
    </source>
</reference>
<name>A0ABR2UX98_9PEZI</name>
<dbReference type="Pfam" id="PF04800">
    <property type="entry name" value="NDUS4"/>
    <property type="match status" value="1"/>
</dbReference>
<keyword evidence="2 9" id="KW-0813">Transport</keyword>
<dbReference type="InterPro" id="IPR006885">
    <property type="entry name" value="NADH_UbQ_FeS_4_mit-like"/>
</dbReference>
<keyword evidence="4 9" id="KW-0999">Mitochondrion inner membrane</keyword>
<keyword evidence="6 9" id="KW-0249">Electron transport</keyword>
<evidence type="ECO:0000256" key="4">
    <source>
        <dbReference type="ARBA" id="ARBA00022792"/>
    </source>
</evidence>
<evidence type="ECO:0000256" key="3">
    <source>
        <dbReference type="ARBA" id="ARBA00022660"/>
    </source>
</evidence>
<gene>
    <name evidence="11" type="ORF">SUNI508_01297</name>
</gene>
<keyword evidence="3 9" id="KW-0679">Respiratory chain</keyword>
<evidence type="ECO:0000256" key="5">
    <source>
        <dbReference type="ARBA" id="ARBA00022946"/>
    </source>
</evidence>
<comment type="caution">
    <text evidence="11">The sequence shown here is derived from an EMBL/GenBank/DDBJ whole genome shotgun (WGS) entry which is preliminary data.</text>
</comment>
<evidence type="ECO:0000256" key="9">
    <source>
        <dbReference type="RuleBase" id="RU367010"/>
    </source>
</evidence>
<keyword evidence="8 9" id="KW-0472">Membrane</keyword>
<organism evidence="11 12">
    <name type="scientific">Seiridium unicorne</name>
    <dbReference type="NCBI Taxonomy" id="138068"/>
    <lineage>
        <taxon>Eukaryota</taxon>
        <taxon>Fungi</taxon>
        <taxon>Dikarya</taxon>
        <taxon>Ascomycota</taxon>
        <taxon>Pezizomycotina</taxon>
        <taxon>Sordariomycetes</taxon>
        <taxon>Xylariomycetidae</taxon>
        <taxon>Amphisphaeriales</taxon>
        <taxon>Sporocadaceae</taxon>
        <taxon>Seiridium</taxon>
    </lineage>
</organism>
<dbReference type="PANTHER" id="PTHR12219:SF8">
    <property type="entry name" value="NADH DEHYDROGENASE [UBIQUINONE] IRON-SULFUR PROTEIN 4, MITOCHONDRIAL"/>
    <property type="match status" value="1"/>
</dbReference>
<evidence type="ECO:0000313" key="11">
    <source>
        <dbReference type="EMBL" id="KAK9419320.1"/>
    </source>
</evidence>
<evidence type="ECO:0000256" key="1">
    <source>
        <dbReference type="ARBA" id="ARBA00005882"/>
    </source>
</evidence>
<protein>
    <recommendedName>
        <fullName evidence="9">NADH dehydrogenase [ubiquinone] iron-sulfur protein 4, mitochondrial</fullName>
    </recommendedName>
</protein>
<comment type="subcellular location">
    <subcellularLocation>
        <location evidence="9">Mitochondrion inner membrane</location>
        <topology evidence="9">Peripheral membrane protein</topology>
        <orientation evidence="9">Matrix side</orientation>
    </subcellularLocation>
</comment>
<comment type="function">
    <text evidence="9">Accessory subunit of the mitochondrial membrane respiratory chain NADH dehydrogenase (Complex I), that is believed not to be involved in catalysis. Complex I functions in the transfer of electrons from NADH to the respiratory chain. The immediate electron acceptor for the enzyme is believed to be ubiquinone.</text>
</comment>
<evidence type="ECO:0000313" key="12">
    <source>
        <dbReference type="Proteomes" id="UP001408356"/>
    </source>
</evidence>
<evidence type="ECO:0000256" key="10">
    <source>
        <dbReference type="SAM" id="MobiDB-lite"/>
    </source>
</evidence>
<keyword evidence="12" id="KW-1185">Reference proteome</keyword>